<sequence length="90" mass="9968">MGCDLCACRDECPGMWVCTSGLRWLAMVRAASAYIRVFEVTADYVNISGFNVIRATGVEKAGIYLNGRQHCKILDNIADSRMRNASMTID</sequence>
<dbReference type="AlphaFoldDB" id="A0A7G9YIN5"/>
<evidence type="ECO:0000313" key="1">
    <source>
        <dbReference type="EMBL" id="QNO45664.1"/>
    </source>
</evidence>
<accession>A0A7G9YIN5</accession>
<name>A0A7G9YIN5_9EURY</name>
<evidence type="ECO:0000313" key="2">
    <source>
        <dbReference type="EMBL" id="QNO47869.1"/>
    </source>
</evidence>
<reference evidence="2" key="1">
    <citation type="submission" date="2020-06" db="EMBL/GenBank/DDBJ databases">
        <title>Unique genomic features of the anaerobic methanotrophic archaea.</title>
        <authorList>
            <person name="Chadwick G.L."/>
            <person name="Skennerton C.T."/>
            <person name="Laso-Perez R."/>
            <person name="Leu A.O."/>
            <person name="Speth D.R."/>
            <person name="Yu H."/>
            <person name="Morgan-Lang C."/>
            <person name="Hatzenpichler R."/>
            <person name="Goudeau D."/>
            <person name="Malmstrom R."/>
            <person name="Brazelton W.J."/>
            <person name="Woyke T."/>
            <person name="Hallam S.J."/>
            <person name="Tyson G.W."/>
            <person name="Wegener G."/>
            <person name="Boetius A."/>
            <person name="Orphan V."/>
        </authorList>
    </citation>
    <scope>NUCLEOTIDE SEQUENCE</scope>
</reference>
<protein>
    <submittedName>
        <fullName evidence="2">Uncharacterized protein</fullName>
    </submittedName>
</protein>
<dbReference type="EMBL" id="MT631140">
    <property type="protein sequence ID" value="QNO45664.1"/>
    <property type="molecule type" value="Genomic_DNA"/>
</dbReference>
<dbReference type="EMBL" id="MT631280">
    <property type="protein sequence ID" value="QNO47869.1"/>
    <property type="molecule type" value="Genomic_DNA"/>
</dbReference>
<proteinExistence type="predicted"/>
<gene>
    <name evidence="2" type="ORF">DJFEGNLO_00023</name>
    <name evidence="1" type="ORF">LOFKPPND_00002</name>
</gene>
<organism evidence="2">
    <name type="scientific">Candidatus Methanogaster sp. ANME-2c ERB4</name>
    <dbReference type="NCBI Taxonomy" id="2759911"/>
    <lineage>
        <taxon>Archaea</taxon>
        <taxon>Methanobacteriati</taxon>
        <taxon>Methanobacteriota</taxon>
        <taxon>Stenosarchaea group</taxon>
        <taxon>Methanomicrobia</taxon>
        <taxon>Methanosarcinales</taxon>
        <taxon>ANME-2 cluster</taxon>
        <taxon>Candidatus Methanogasteraceae</taxon>
        <taxon>Candidatus Methanogaster</taxon>
    </lineage>
</organism>